<evidence type="ECO:0000259" key="1">
    <source>
        <dbReference type="PROSITE" id="PS50097"/>
    </source>
</evidence>
<protein>
    <recommendedName>
        <fullName evidence="1">BTB domain-containing protein</fullName>
    </recommendedName>
</protein>
<sequence>MEQPNESSTPSTDIATDGDIILVVGLELRRLRVHALILKNASKVFNAMFGPHFREGQGLGGACSKEIPLPDDDADALKLICSVIHSRNDMVPGLSHQPGTHWLLREKMILY</sequence>
<proteinExistence type="predicted"/>
<gene>
    <name evidence="2" type="ORF">AOQ84DRAFT_375415</name>
</gene>
<accession>A0A8E2F3K0</accession>
<dbReference type="PROSITE" id="PS50097">
    <property type="entry name" value="BTB"/>
    <property type="match status" value="1"/>
</dbReference>
<name>A0A8E2F3K0_9PEZI</name>
<dbReference type="Gene3D" id="3.30.710.10">
    <property type="entry name" value="Potassium Channel Kv1.1, Chain A"/>
    <property type="match status" value="1"/>
</dbReference>
<organism evidence="2 3">
    <name type="scientific">Glonium stellatum</name>
    <dbReference type="NCBI Taxonomy" id="574774"/>
    <lineage>
        <taxon>Eukaryota</taxon>
        <taxon>Fungi</taxon>
        <taxon>Dikarya</taxon>
        <taxon>Ascomycota</taxon>
        <taxon>Pezizomycotina</taxon>
        <taxon>Dothideomycetes</taxon>
        <taxon>Pleosporomycetidae</taxon>
        <taxon>Gloniales</taxon>
        <taxon>Gloniaceae</taxon>
        <taxon>Glonium</taxon>
    </lineage>
</organism>
<dbReference type="AlphaFoldDB" id="A0A8E2F3K0"/>
<dbReference type="Pfam" id="PF00651">
    <property type="entry name" value="BTB"/>
    <property type="match status" value="1"/>
</dbReference>
<dbReference type="Proteomes" id="UP000250140">
    <property type="component" value="Unassembled WGS sequence"/>
</dbReference>
<keyword evidence="3" id="KW-1185">Reference proteome</keyword>
<dbReference type="EMBL" id="KV749343">
    <property type="protein sequence ID" value="OCL09897.1"/>
    <property type="molecule type" value="Genomic_DNA"/>
</dbReference>
<evidence type="ECO:0000313" key="2">
    <source>
        <dbReference type="EMBL" id="OCL09897.1"/>
    </source>
</evidence>
<dbReference type="SUPFAM" id="SSF54695">
    <property type="entry name" value="POZ domain"/>
    <property type="match status" value="1"/>
</dbReference>
<evidence type="ECO:0000313" key="3">
    <source>
        <dbReference type="Proteomes" id="UP000250140"/>
    </source>
</evidence>
<reference evidence="2 3" key="1">
    <citation type="journal article" date="2016" name="Nat. Commun.">
        <title>Ectomycorrhizal ecology is imprinted in the genome of the dominant symbiotic fungus Cenococcum geophilum.</title>
        <authorList>
            <consortium name="DOE Joint Genome Institute"/>
            <person name="Peter M."/>
            <person name="Kohler A."/>
            <person name="Ohm R.A."/>
            <person name="Kuo A."/>
            <person name="Krutzmann J."/>
            <person name="Morin E."/>
            <person name="Arend M."/>
            <person name="Barry K.W."/>
            <person name="Binder M."/>
            <person name="Choi C."/>
            <person name="Clum A."/>
            <person name="Copeland A."/>
            <person name="Grisel N."/>
            <person name="Haridas S."/>
            <person name="Kipfer T."/>
            <person name="LaButti K."/>
            <person name="Lindquist E."/>
            <person name="Lipzen A."/>
            <person name="Maire R."/>
            <person name="Meier B."/>
            <person name="Mihaltcheva S."/>
            <person name="Molinier V."/>
            <person name="Murat C."/>
            <person name="Poggeler S."/>
            <person name="Quandt C.A."/>
            <person name="Sperisen C."/>
            <person name="Tritt A."/>
            <person name="Tisserant E."/>
            <person name="Crous P.W."/>
            <person name="Henrissat B."/>
            <person name="Nehls U."/>
            <person name="Egli S."/>
            <person name="Spatafora J.W."/>
            <person name="Grigoriev I.V."/>
            <person name="Martin F.M."/>
        </authorList>
    </citation>
    <scope>NUCLEOTIDE SEQUENCE [LARGE SCALE GENOMIC DNA]</scope>
    <source>
        <strain evidence="2 3">CBS 207.34</strain>
    </source>
</reference>
<dbReference type="InterPro" id="IPR000210">
    <property type="entry name" value="BTB/POZ_dom"/>
</dbReference>
<dbReference type="OrthoDB" id="5275938at2759"/>
<feature type="domain" description="BTB" evidence="1">
    <location>
        <begin position="18"/>
        <end position="93"/>
    </location>
</feature>
<dbReference type="InterPro" id="IPR011333">
    <property type="entry name" value="SKP1/BTB/POZ_sf"/>
</dbReference>